<feature type="transmembrane region" description="Helical" evidence="7">
    <location>
        <begin position="131"/>
        <end position="151"/>
    </location>
</feature>
<feature type="transmembrane region" description="Helical" evidence="7">
    <location>
        <begin position="240"/>
        <end position="257"/>
    </location>
</feature>
<evidence type="ECO:0000256" key="2">
    <source>
        <dbReference type="ARBA" id="ARBA00022448"/>
    </source>
</evidence>
<feature type="domain" description="Major facilitator superfamily (MFS) profile" evidence="8">
    <location>
        <begin position="8"/>
        <end position="373"/>
    </location>
</feature>
<dbReference type="AlphaFoldDB" id="A0A5D4R4E0"/>
<organism evidence="9 10">
    <name type="scientific">Bacillus infantis</name>
    <dbReference type="NCBI Taxonomy" id="324767"/>
    <lineage>
        <taxon>Bacteria</taxon>
        <taxon>Bacillati</taxon>
        <taxon>Bacillota</taxon>
        <taxon>Bacilli</taxon>
        <taxon>Bacillales</taxon>
        <taxon>Bacillaceae</taxon>
        <taxon>Bacillus</taxon>
    </lineage>
</organism>
<feature type="transmembrane region" description="Helical" evidence="7">
    <location>
        <begin position="42"/>
        <end position="62"/>
    </location>
</feature>
<keyword evidence="6 7" id="KW-0472">Membrane</keyword>
<dbReference type="GO" id="GO:0022857">
    <property type="term" value="F:transmembrane transporter activity"/>
    <property type="evidence" value="ECO:0007669"/>
    <property type="project" value="InterPro"/>
</dbReference>
<evidence type="ECO:0000256" key="6">
    <source>
        <dbReference type="ARBA" id="ARBA00023136"/>
    </source>
</evidence>
<evidence type="ECO:0000256" key="1">
    <source>
        <dbReference type="ARBA" id="ARBA00004651"/>
    </source>
</evidence>
<evidence type="ECO:0000256" key="4">
    <source>
        <dbReference type="ARBA" id="ARBA00022692"/>
    </source>
</evidence>
<feature type="transmembrane region" description="Helical" evidence="7">
    <location>
        <begin position="99"/>
        <end position="119"/>
    </location>
</feature>
<feature type="transmembrane region" description="Helical" evidence="7">
    <location>
        <begin position="74"/>
        <end position="93"/>
    </location>
</feature>
<feature type="transmembrane region" description="Helical" evidence="7">
    <location>
        <begin position="290"/>
        <end position="312"/>
    </location>
</feature>
<evidence type="ECO:0000256" key="7">
    <source>
        <dbReference type="SAM" id="Phobius"/>
    </source>
</evidence>
<feature type="transmembrane region" description="Helical" evidence="7">
    <location>
        <begin position="264"/>
        <end position="284"/>
    </location>
</feature>
<dbReference type="EMBL" id="VTER01000011">
    <property type="protein sequence ID" value="TYS45440.1"/>
    <property type="molecule type" value="Genomic_DNA"/>
</dbReference>
<protein>
    <submittedName>
        <fullName evidence="9">MFS transporter</fullName>
    </submittedName>
</protein>
<evidence type="ECO:0000256" key="3">
    <source>
        <dbReference type="ARBA" id="ARBA00022475"/>
    </source>
</evidence>
<dbReference type="InterPro" id="IPR011701">
    <property type="entry name" value="MFS"/>
</dbReference>
<dbReference type="PROSITE" id="PS50850">
    <property type="entry name" value="MFS"/>
    <property type="match status" value="1"/>
</dbReference>
<feature type="transmembrane region" description="Helical" evidence="7">
    <location>
        <begin position="324"/>
        <end position="341"/>
    </location>
</feature>
<proteinExistence type="predicted"/>
<dbReference type="SUPFAM" id="SSF103473">
    <property type="entry name" value="MFS general substrate transporter"/>
    <property type="match status" value="1"/>
</dbReference>
<feature type="transmembrane region" description="Helical" evidence="7">
    <location>
        <begin position="7"/>
        <end position="30"/>
    </location>
</feature>
<dbReference type="GO" id="GO:0005886">
    <property type="term" value="C:plasma membrane"/>
    <property type="evidence" value="ECO:0007669"/>
    <property type="project" value="UniProtKB-SubCell"/>
</dbReference>
<evidence type="ECO:0000256" key="5">
    <source>
        <dbReference type="ARBA" id="ARBA00022989"/>
    </source>
</evidence>
<feature type="transmembrane region" description="Helical" evidence="7">
    <location>
        <begin position="347"/>
        <end position="365"/>
    </location>
</feature>
<dbReference type="PANTHER" id="PTHR43124:SF3">
    <property type="entry name" value="CHLORAMPHENICOL EFFLUX PUMP RV0191"/>
    <property type="match status" value="1"/>
</dbReference>
<sequence length="375" mass="40272">MKPGLSVSGALLVISGILVASNIYTLIPIYGEMAASLHADEGAIITAGSLFSIFYAMGLLTFGPLSDRAGRKKVIVFGMLASALATFAVGLSGSEGSLYFLRSLQGFVLGSFAPVAFAYSFDLFYGRGRTLLLVLINTGFLLAGILGQLISSVLTLHYGWQSVFFFFSVCYLTLFILAWILLPATEKPAVRESVYSSFAVLLKKNRLLLCYVIAFTLLFSFAAFYDSLARQYSGTFQELFLLRAAGMAGAILSLFTGRLIEKFGVYRTLITGLWLGILSMGLLLTGAEMLVILSVSFVASISLLIPSIITLIGSLGGERRAKALSLYSFVLLTGASLASPAASILPFAGVLILLLCCFAIDLVIVHRLEKAERDL</sequence>
<accession>A0A5D4R4E0</accession>
<dbReference type="Pfam" id="PF07690">
    <property type="entry name" value="MFS_1"/>
    <property type="match status" value="1"/>
</dbReference>
<name>A0A5D4R4E0_9BACI</name>
<comment type="subcellular location">
    <subcellularLocation>
        <location evidence="1">Cell membrane</location>
        <topology evidence="1">Multi-pass membrane protein</topology>
    </subcellularLocation>
</comment>
<keyword evidence="5 7" id="KW-1133">Transmembrane helix</keyword>
<keyword evidence="3" id="KW-1003">Cell membrane</keyword>
<dbReference type="RefSeq" id="WP_148976423.1">
    <property type="nucleotide sequence ID" value="NZ_VTER01000011.1"/>
</dbReference>
<dbReference type="Proteomes" id="UP000322139">
    <property type="component" value="Unassembled WGS sequence"/>
</dbReference>
<keyword evidence="4 7" id="KW-0812">Transmembrane</keyword>
<gene>
    <name evidence="9" type="ORF">FZD51_20305</name>
</gene>
<dbReference type="InterPro" id="IPR050189">
    <property type="entry name" value="MFS_Efflux_Transporters"/>
</dbReference>
<dbReference type="InterPro" id="IPR036259">
    <property type="entry name" value="MFS_trans_sf"/>
</dbReference>
<keyword evidence="2" id="KW-0813">Transport</keyword>
<evidence type="ECO:0000259" key="8">
    <source>
        <dbReference type="PROSITE" id="PS50850"/>
    </source>
</evidence>
<evidence type="ECO:0000313" key="10">
    <source>
        <dbReference type="Proteomes" id="UP000322139"/>
    </source>
</evidence>
<dbReference type="PANTHER" id="PTHR43124">
    <property type="entry name" value="PURINE EFFLUX PUMP PBUE"/>
    <property type="match status" value="1"/>
</dbReference>
<reference evidence="9 10" key="1">
    <citation type="submission" date="2019-08" db="EMBL/GenBank/DDBJ databases">
        <title>Bacillus genomes from the desert of Cuatro Cienegas, Coahuila.</title>
        <authorList>
            <person name="Olmedo-Alvarez G."/>
        </authorList>
    </citation>
    <scope>NUCLEOTIDE SEQUENCE [LARGE SCALE GENOMIC DNA]</scope>
    <source>
        <strain evidence="9 10">CH446_14T</strain>
    </source>
</reference>
<feature type="transmembrane region" description="Helical" evidence="7">
    <location>
        <begin position="206"/>
        <end position="225"/>
    </location>
</feature>
<dbReference type="InterPro" id="IPR020846">
    <property type="entry name" value="MFS_dom"/>
</dbReference>
<comment type="caution">
    <text evidence="9">The sequence shown here is derived from an EMBL/GenBank/DDBJ whole genome shotgun (WGS) entry which is preliminary data.</text>
</comment>
<evidence type="ECO:0000313" key="9">
    <source>
        <dbReference type="EMBL" id="TYS45440.1"/>
    </source>
</evidence>
<feature type="transmembrane region" description="Helical" evidence="7">
    <location>
        <begin position="163"/>
        <end position="185"/>
    </location>
</feature>
<dbReference type="Gene3D" id="1.20.1720.10">
    <property type="entry name" value="Multidrug resistance protein D"/>
    <property type="match status" value="1"/>
</dbReference>